<keyword evidence="2" id="KW-1185">Reference proteome</keyword>
<protein>
    <submittedName>
        <fullName evidence="1">Uncharacterized protein</fullName>
    </submittedName>
</protein>
<dbReference type="AlphaFoldDB" id="E7MKF6"/>
<reference evidence="1 2" key="1">
    <citation type="submission" date="2010-08" db="EMBL/GenBank/DDBJ databases">
        <authorList>
            <person name="Weinstock G."/>
            <person name="Sodergren E."/>
            <person name="Clifton S."/>
            <person name="Fulton L."/>
            <person name="Fulton B."/>
            <person name="Courtney L."/>
            <person name="Fronick C."/>
            <person name="Harrison M."/>
            <person name="Strong C."/>
            <person name="Farmer C."/>
            <person name="Delahaunty K."/>
            <person name="Markovic C."/>
            <person name="Hall O."/>
            <person name="Minx P."/>
            <person name="Tomlinson C."/>
            <person name="Mitreva M."/>
            <person name="Hou S."/>
            <person name="Chen J."/>
            <person name="Wollam A."/>
            <person name="Pepin K.H."/>
            <person name="Johnson M."/>
            <person name="Bhonagiri V."/>
            <person name="Zhang X."/>
            <person name="Suruliraj S."/>
            <person name="Warren W."/>
            <person name="Chinwalla A."/>
            <person name="Mardis E.R."/>
            <person name="Wilson R.K."/>
        </authorList>
    </citation>
    <scope>NUCLEOTIDE SEQUENCE [LARGE SCALE GENOMIC DNA]</scope>
    <source>
        <strain evidence="1 2">F0204</strain>
    </source>
</reference>
<organism evidence="1 2">
    <name type="scientific">Solobacterium moorei F0204</name>
    <dbReference type="NCBI Taxonomy" id="706433"/>
    <lineage>
        <taxon>Bacteria</taxon>
        <taxon>Bacillati</taxon>
        <taxon>Bacillota</taxon>
        <taxon>Erysipelotrichia</taxon>
        <taxon>Erysipelotrichales</taxon>
        <taxon>Erysipelotrichaceae</taxon>
        <taxon>Solobacterium</taxon>
    </lineage>
</organism>
<dbReference type="STRING" id="706433.HMPREF9430_00001"/>
<proteinExistence type="predicted"/>
<name>E7MKF6_9FIRM</name>
<evidence type="ECO:0000313" key="2">
    <source>
        <dbReference type="Proteomes" id="UP000004097"/>
    </source>
</evidence>
<sequence length="225" mass="26038">MQAIFIEIFFLLVLLKKKESMEKGKYNGIAVSIVAGDSKAKRYTVTDDLEIIDTLVETDDFCIMSPISYAGKSRKSEFARFLYAMAIDLDGVDTLDEWNFLMTQIDKGHEMLSFVWGLPRPTYIVGSGTGLHLYFVFERPIPLFRSTVKELERLRRRITWQAWTQGASSLHDNVQYESLFQGFRMVGSITKNGERTRAFKVGEKVTVEYLNQYVPEEYRVVKFSY</sequence>
<dbReference type="eggNOG" id="COG3677">
    <property type="taxonomic scope" value="Bacteria"/>
</dbReference>
<comment type="caution">
    <text evidence="1">The sequence shown here is derived from an EMBL/GenBank/DDBJ whole genome shotgun (WGS) entry which is preliminary data.</text>
</comment>
<dbReference type="Proteomes" id="UP000004097">
    <property type="component" value="Unassembled WGS sequence"/>
</dbReference>
<gene>
    <name evidence="1" type="ORF">HMPREF9430_00001</name>
</gene>
<dbReference type="EMBL" id="AECQ01000001">
    <property type="protein sequence ID" value="EFW25441.1"/>
    <property type="molecule type" value="Genomic_DNA"/>
</dbReference>
<dbReference type="HOGENOM" id="CLU_1232222_0_0_9"/>
<feature type="non-terminal residue" evidence="1">
    <location>
        <position position="225"/>
    </location>
</feature>
<accession>E7MKF6</accession>
<evidence type="ECO:0000313" key="1">
    <source>
        <dbReference type="EMBL" id="EFW25441.1"/>
    </source>
</evidence>